<evidence type="ECO:0000313" key="2">
    <source>
        <dbReference type="Proteomes" id="UP000004471"/>
    </source>
</evidence>
<evidence type="ECO:0000313" key="1">
    <source>
        <dbReference type="EMBL" id="EGH33425.1"/>
    </source>
</evidence>
<proteinExistence type="predicted"/>
<reference evidence="1 2" key="1">
    <citation type="journal article" date="2011" name="PLoS Pathog.">
        <title>Dynamic evolution of pathogenicity revealed by sequencing and comparative genomics of 19 Pseudomonas syringae isolates.</title>
        <authorList>
            <person name="Baltrus D.A."/>
            <person name="Nishimura M.T."/>
            <person name="Romanchuk A."/>
            <person name="Chang J.H."/>
            <person name="Mukhtar M.S."/>
            <person name="Cherkis K."/>
            <person name="Roach J."/>
            <person name="Grant S.R."/>
            <person name="Jones C.D."/>
            <person name="Dangl J.L."/>
        </authorList>
    </citation>
    <scope>NUCLEOTIDE SEQUENCE [LARGE SCALE GENOMIC DNA]</scope>
    <source>
        <strain evidence="2">M301072PT</strain>
    </source>
</reference>
<organism evidence="1 2">
    <name type="scientific">Pseudomonas syringae pv. japonica str. M301072</name>
    <dbReference type="NCBI Taxonomy" id="629262"/>
    <lineage>
        <taxon>Bacteria</taxon>
        <taxon>Pseudomonadati</taxon>
        <taxon>Pseudomonadota</taxon>
        <taxon>Gammaproteobacteria</taxon>
        <taxon>Pseudomonadales</taxon>
        <taxon>Pseudomonadaceae</taxon>
        <taxon>Pseudomonas</taxon>
        <taxon>Pseudomonas syringae</taxon>
    </lineage>
</organism>
<dbReference type="Proteomes" id="UP000004471">
    <property type="component" value="Unassembled WGS sequence"/>
</dbReference>
<feature type="non-terminal residue" evidence="1">
    <location>
        <position position="1"/>
    </location>
</feature>
<gene>
    <name evidence="1" type="ORF">PSYJA_32733</name>
</gene>
<dbReference type="AlphaFoldDB" id="F3FT83"/>
<dbReference type="HOGENOM" id="CLU_3383397_0_0_6"/>
<sequence length="38" mass="4228">NRSHFMRPGLNNSVTQGKLPDAIQKIGICLSFIDKTRA</sequence>
<dbReference type="EMBL" id="AEAH01001655">
    <property type="protein sequence ID" value="EGH33425.1"/>
    <property type="molecule type" value="Genomic_DNA"/>
</dbReference>
<protein>
    <submittedName>
        <fullName evidence="1">Uncharacterized protein</fullName>
    </submittedName>
</protein>
<name>F3FT83_PSESX</name>
<comment type="caution">
    <text evidence="1">The sequence shown here is derived from an EMBL/GenBank/DDBJ whole genome shotgun (WGS) entry which is preliminary data.</text>
</comment>
<accession>F3FT83</accession>